<sequence length="343" mass="37688">MNTSFRPPALFFSFFFLFILASPALAGWTVTDMVGRKVFIPQKAQRIVTTFKPSTLSVYCLGLADRLVGVDNECRYEPFTTGVYPPIARAAGVGSKSSGLNLETIVDLKPDLVILFSQKDGIALADRLVGLGIPAIVIVPEDFAKLDQTLLLIGRAAGVEDHARKMVDLCHEILSSVQQKVASIPLSERKRCYYGGSRGFFSTASGDMLQSEIFAKAGGINVSQSFTGYFKRISPEQFITWDPDFVAVTRNTRKGLTGVLARKELQGVKAIAHKQVYVFPADIAPWDFPSPLSTLGVVWCATRLYPDLFSEAELEQRIDHFFLTLFGKTLTDLGGSLGDRVFP</sequence>
<evidence type="ECO:0000313" key="4">
    <source>
        <dbReference type="Proteomes" id="UP000095200"/>
    </source>
</evidence>
<dbReference type="RefSeq" id="WP_069856834.1">
    <property type="nucleotide sequence ID" value="NZ_BDFE01000004.1"/>
</dbReference>
<dbReference type="Proteomes" id="UP000095200">
    <property type="component" value="Unassembled WGS sequence"/>
</dbReference>
<dbReference type="OrthoDB" id="9775594at2"/>
<evidence type="ECO:0000256" key="1">
    <source>
        <dbReference type="SAM" id="SignalP"/>
    </source>
</evidence>
<evidence type="ECO:0000313" key="3">
    <source>
        <dbReference type="EMBL" id="GAU07398.1"/>
    </source>
</evidence>
<feature type="signal peptide" evidence="1">
    <location>
        <begin position="1"/>
        <end position="26"/>
    </location>
</feature>
<organism evidence="3 4">
    <name type="scientific">Desulfoplanes formicivorans</name>
    <dbReference type="NCBI Taxonomy" id="1592317"/>
    <lineage>
        <taxon>Bacteria</taxon>
        <taxon>Pseudomonadati</taxon>
        <taxon>Thermodesulfobacteriota</taxon>
        <taxon>Desulfovibrionia</taxon>
        <taxon>Desulfovibrionales</taxon>
        <taxon>Desulfoplanaceae</taxon>
        <taxon>Desulfoplanes</taxon>
    </lineage>
</organism>
<dbReference type="PROSITE" id="PS50983">
    <property type="entry name" value="FE_B12_PBP"/>
    <property type="match status" value="1"/>
</dbReference>
<name>A0A194ADH5_9BACT</name>
<accession>A0A194ADH5</accession>
<reference evidence="4" key="1">
    <citation type="submission" date="2016-06" db="EMBL/GenBank/DDBJ databases">
        <title>Draft genome sequence of Desulfoplanes formicivorans strain Pf12B.</title>
        <authorList>
            <person name="Watanabe M."/>
            <person name="Kojima H."/>
            <person name="Fukui M."/>
        </authorList>
    </citation>
    <scope>NUCLEOTIDE SEQUENCE [LARGE SCALE GENOMIC DNA]</scope>
    <source>
        <strain evidence="4">Pf12B</strain>
    </source>
</reference>
<dbReference type="EMBL" id="BDFE01000004">
    <property type="protein sequence ID" value="GAU07398.1"/>
    <property type="molecule type" value="Genomic_DNA"/>
</dbReference>
<dbReference type="STRING" id="1592317.DPF_0076"/>
<keyword evidence="1" id="KW-0732">Signal</keyword>
<feature type="chain" id="PRO_5008507572" description="Fe/B12 periplasmic-binding domain-containing protein" evidence="1">
    <location>
        <begin position="27"/>
        <end position="343"/>
    </location>
</feature>
<gene>
    <name evidence="3" type="ORF">DPF_0076</name>
</gene>
<evidence type="ECO:0000259" key="2">
    <source>
        <dbReference type="PROSITE" id="PS50983"/>
    </source>
</evidence>
<feature type="domain" description="Fe/B12 periplasmic-binding" evidence="2">
    <location>
        <begin position="46"/>
        <end position="312"/>
    </location>
</feature>
<dbReference type="SUPFAM" id="SSF53807">
    <property type="entry name" value="Helical backbone' metal receptor"/>
    <property type="match status" value="1"/>
</dbReference>
<dbReference type="Gene3D" id="1.20.58.2180">
    <property type="match status" value="1"/>
</dbReference>
<dbReference type="GO" id="GO:0071281">
    <property type="term" value="P:cellular response to iron ion"/>
    <property type="evidence" value="ECO:0007669"/>
    <property type="project" value="TreeGrafter"/>
</dbReference>
<dbReference type="InterPro" id="IPR050902">
    <property type="entry name" value="ABC_Transporter_SBP"/>
</dbReference>
<protein>
    <recommendedName>
        <fullName evidence="2">Fe/B12 periplasmic-binding domain-containing protein</fullName>
    </recommendedName>
</protein>
<dbReference type="PANTHER" id="PTHR30535">
    <property type="entry name" value="VITAMIN B12-BINDING PROTEIN"/>
    <property type="match status" value="1"/>
</dbReference>
<dbReference type="Pfam" id="PF01497">
    <property type="entry name" value="Peripla_BP_2"/>
    <property type="match status" value="1"/>
</dbReference>
<comment type="caution">
    <text evidence="3">The sequence shown here is derived from an EMBL/GenBank/DDBJ whole genome shotgun (WGS) entry which is preliminary data.</text>
</comment>
<proteinExistence type="predicted"/>
<dbReference type="AlphaFoldDB" id="A0A194ADH5"/>
<keyword evidence="4" id="KW-1185">Reference proteome</keyword>
<dbReference type="PANTHER" id="PTHR30535:SF34">
    <property type="entry name" value="MOLYBDATE-BINDING PROTEIN MOLA"/>
    <property type="match status" value="1"/>
</dbReference>
<dbReference type="InterPro" id="IPR002491">
    <property type="entry name" value="ABC_transptr_periplasmic_BD"/>
</dbReference>
<dbReference type="Gene3D" id="3.40.50.1980">
    <property type="entry name" value="Nitrogenase molybdenum iron protein domain"/>
    <property type="match status" value="2"/>
</dbReference>